<evidence type="ECO:0000313" key="8">
    <source>
        <dbReference type="EMBL" id="KOS15551.1"/>
    </source>
</evidence>
<gene>
    <name evidence="8" type="ORF">Malapachy_2630</name>
</gene>
<protein>
    <recommendedName>
        <fullName evidence="6">Peptidyl-prolyl cis-trans isomerase</fullName>
        <shortName evidence="6">PPIase</shortName>
        <ecNumber evidence="6">5.2.1.8</ecNumber>
    </recommendedName>
</protein>
<dbReference type="GO" id="GO:0071013">
    <property type="term" value="C:catalytic step 2 spliceosome"/>
    <property type="evidence" value="ECO:0007669"/>
    <property type="project" value="TreeGrafter"/>
</dbReference>
<dbReference type="FunFam" id="2.40.100.10:FF:000012">
    <property type="entry name" value="Peptidyl-prolyl cis-trans isomerase"/>
    <property type="match status" value="1"/>
</dbReference>
<comment type="similarity">
    <text evidence="5">Belongs to the cyclophilin-type PPIase family. PPIL3 subfamily.</text>
</comment>
<evidence type="ECO:0000313" key="9">
    <source>
        <dbReference type="Proteomes" id="UP000037751"/>
    </source>
</evidence>
<dbReference type="PRINTS" id="PR00153">
    <property type="entry name" value="CSAPPISMRASE"/>
</dbReference>
<evidence type="ECO:0000256" key="5">
    <source>
        <dbReference type="ARBA" id="ARBA00038286"/>
    </source>
</evidence>
<sequence length="178" mass="19454">MSVTLHTSLGDIKIEVFCEAVPRASENFLAHCAAGTFDHVKWHRNMKGFMIQVSLGTLTYQTGDPTGTGKGGQSIWGEPFEDEIRATFKFNARGIVAMANSGPNTNKSQFFITYSKQPHLDGKYTIFGKVIDGAELGGTLEVMEKVPVDAKHRPLDEIRMEGVTIHANPIAQKAAQTS</sequence>
<dbReference type="PANTHER" id="PTHR45625:SF2">
    <property type="entry name" value="PEPTIDYL-PROLYL CIS-TRANS ISOMERASE-LIKE 3"/>
    <property type="match status" value="1"/>
</dbReference>
<proteinExistence type="inferred from homology"/>
<dbReference type="Gene3D" id="2.40.100.10">
    <property type="entry name" value="Cyclophilin-like"/>
    <property type="match status" value="1"/>
</dbReference>
<dbReference type="InterPro" id="IPR029000">
    <property type="entry name" value="Cyclophilin-like_dom_sf"/>
</dbReference>
<dbReference type="EMBL" id="LGAV01000002">
    <property type="protein sequence ID" value="KOS15551.1"/>
    <property type="molecule type" value="Genomic_DNA"/>
</dbReference>
<dbReference type="VEuPathDB" id="FungiDB:Malapachy_2630"/>
<evidence type="ECO:0000256" key="4">
    <source>
        <dbReference type="ARBA" id="ARBA00023235"/>
    </source>
</evidence>
<reference evidence="8 9" key="1">
    <citation type="submission" date="2015-07" db="EMBL/GenBank/DDBJ databases">
        <title>Draft Genome Sequence of Malassezia furfur CBS1878 and Malassezia pachydermatis CBS1879.</title>
        <authorList>
            <person name="Triana S."/>
            <person name="Ohm R."/>
            <person name="Gonzalez A."/>
            <person name="DeCock H."/>
            <person name="Restrepo S."/>
            <person name="Celis A."/>
        </authorList>
    </citation>
    <scope>NUCLEOTIDE SEQUENCE [LARGE SCALE GENOMIC DNA]</scope>
    <source>
        <strain evidence="8 9">CBS 1879</strain>
    </source>
</reference>
<keyword evidence="4 6" id="KW-0413">Isomerase</keyword>
<dbReference type="OrthoDB" id="271386at2759"/>
<evidence type="ECO:0000256" key="1">
    <source>
        <dbReference type="ARBA" id="ARBA00000971"/>
    </source>
</evidence>
<dbReference type="InterPro" id="IPR002130">
    <property type="entry name" value="Cyclophilin-type_PPIase_dom"/>
</dbReference>
<evidence type="ECO:0000259" key="7">
    <source>
        <dbReference type="PROSITE" id="PS50072"/>
    </source>
</evidence>
<dbReference type="RefSeq" id="XP_017993183.1">
    <property type="nucleotide sequence ID" value="XM_018137118.1"/>
</dbReference>
<comment type="caution">
    <text evidence="8">The sequence shown here is derived from an EMBL/GenBank/DDBJ whole genome shotgun (WGS) entry which is preliminary data.</text>
</comment>
<evidence type="ECO:0000256" key="3">
    <source>
        <dbReference type="ARBA" id="ARBA00023110"/>
    </source>
</evidence>
<dbReference type="PANTHER" id="PTHR45625">
    <property type="entry name" value="PEPTIDYL-PROLYL CIS-TRANS ISOMERASE-RELATED"/>
    <property type="match status" value="1"/>
</dbReference>
<name>A0A0M8MXI6_9BASI</name>
<comment type="function">
    <text evidence="2 6">PPIases accelerate the folding of proteins. It catalyzes the cis-trans isomerization of proline imidic peptide bonds in oligopeptides.</text>
</comment>
<keyword evidence="3 6" id="KW-0697">Rotamase</keyword>
<accession>A0A0M8MXI6</accession>
<keyword evidence="9" id="KW-1185">Reference proteome</keyword>
<dbReference type="STRING" id="77020.A0A0M8MXI6"/>
<dbReference type="GeneID" id="28728993"/>
<dbReference type="Proteomes" id="UP000037751">
    <property type="component" value="Unassembled WGS sequence"/>
</dbReference>
<dbReference type="AlphaFoldDB" id="A0A0M8MXI6"/>
<comment type="catalytic activity">
    <reaction evidence="1 6">
        <text>[protein]-peptidylproline (omega=180) = [protein]-peptidylproline (omega=0)</text>
        <dbReference type="Rhea" id="RHEA:16237"/>
        <dbReference type="Rhea" id="RHEA-COMP:10747"/>
        <dbReference type="Rhea" id="RHEA-COMP:10748"/>
        <dbReference type="ChEBI" id="CHEBI:83833"/>
        <dbReference type="ChEBI" id="CHEBI:83834"/>
        <dbReference type="EC" id="5.2.1.8"/>
    </reaction>
</comment>
<dbReference type="Pfam" id="PF00160">
    <property type="entry name" value="Pro_isomerase"/>
    <property type="match status" value="1"/>
</dbReference>
<dbReference type="GO" id="GO:0003755">
    <property type="term" value="F:peptidyl-prolyl cis-trans isomerase activity"/>
    <property type="evidence" value="ECO:0007669"/>
    <property type="project" value="UniProtKB-UniRule"/>
</dbReference>
<dbReference type="EC" id="5.2.1.8" evidence="6"/>
<feature type="domain" description="PPIase cyclophilin-type" evidence="7">
    <location>
        <begin position="6"/>
        <end position="165"/>
    </location>
</feature>
<dbReference type="PIRSF" id="PIRSF001467">
    <property type="entry name" value="Peptidylpro_ismrse"/>
    <property type="match status" value="1"/>
</dbReference>
<evidence type="ECO:0000256" key="6">
    <source>
        <dbReference type="RuleBase" id="RU363019"/>
    </source>
</evidence>
<organism evidence="8 9">
    <name type="scientific">Malassezia pachydermatis</name>
    <dbReference type="NCBI Taxonomy" id="77020"/>
    <lineage>
        <taxon>Eukaryota</taxon>
        <taxon>Fungi</taxon>
        <taxon>Dikarya</taxon>
        <taxon>Basidiomycota</taxon>
        <taxon>Ustilaginomycotina</taxon>
        <taxon>Malasseziomycetes</taxon>
        <taxon>Malasseziales</taxon>
        <taxon>Malasseziaceae</taxon>
        <taxon>Malassezia</taxon>
    </lineage>
</organism>
<dbReference type="SUPFAM" id="SSF50891">
    <property type="entry name" value="Cyclophilin-like"/>
    <property type="match status" value="1"/>
</dbReference>
<evidence type="ECO:0000256" key="2">
    <source>
        <dbReference type="ARBA" id="ARBA00002388"/>
    </source>
</evidence>
<dbReference type="InterPro" id="IPR024936">
    <property type="entry name" value="Cyclophilin-type_PPIase"/>
</dbReference>
<dbReference type="InterPro" id="IPR044666">
    <property type="entry name" value="Cyclophilin_A-like"/>
</dbReference>
<dbReference type="PROSITE" id="PS50072">
    <property type="entry name" value="CSA_PPIASE_2"/>
    <property type="match status" value="1"/>
</dbReference>
<dbReference type="CDD" id="cd01928">
    <property type="entry name" value="Cyclophilin_PPIL3_like"/>
    <property type="match status" value="1"/>
</dbReference>